<evidence type="ECO:0000256" key="1">
    <source>
        <dbReference type="ARBA" id="ARBA00004141"/>
    </source>
</evidence>
<feature type="coiled-coil region" evidence="6">
    <location>
        <begin position="230"/>
        <end position="271"/>
    </location>
</feature>
<evidence type="ECO:0000256" key="3">
    <source>
        <dbReference type="ARBA" id="ARBA00022801"/>
    </source>
</evidence>
<sequence length="535" mass="61333">MPHNEEHPAQRLRIAYIIALSLVGIMTVCSQVIVRYMLKKDAADSRIINISGRQRMLSQKLTKTVLLLQQSENFKDYQQRHEELEQTLTLWRKSHLGLLHGDISLRIPAGHNSDTIRQMFAQIQPHFVAMSDAAQNILILADTPQIKQQTRIILAHESEFLQKMDTITFRYDQEAKERIHTLEILETELMLVTLIVLMLEAYFIFRPATNKIKEYFEQIKAKNIELVYTNSALIETQEELKTNIEELQAAEEEIRQQMEEISAINDTLSEQKSVVDQQKKLIDMRNQNIMDNIKAAKRVQDTFLLSKDVLAKEFADAFVINRPKEIVTGDFYWFHKQGDTKIMAVGNCTGNGMSGALLTMVGVSLFNEVINECTAYLPEDILQKVDAKLRQILNPNTQGVIAEGIKLSLLVIDGNCLHFAGAGSNLFWISDGILEEIKGSKYPLGEFSFYKEKEFESIKINYRKDDQFYMFTDGLVEQIGQIERRKLGSENLKRVIVTNAYSSMLQQFTAIQQELHLWKGAVAQTDDMMLIGLKM</sequence>
<dbReference type="InterPro" id="IPR052016">
    <property type="entry name" value="Bact_Sigma-Reg"/>
</dbReference>
<feature type="domain" description="PPM-type phosphatase" evidence="8">
    <location>
        <begin position="312"/>
        <end position="535"/>
    </location>
</feature>
<evidence type="ECO:0000256" key="2">
    <source>
        <dbReference type="ARBA" id="ARBA00022692"/>
    </source>
</evidence>
<name>A0A1I1F8H2_9BACT</name>
<feature type="transmembrane region" description="Helical" evidence="7">
    <location>
        <begin position="14"/>
        <end position="38"/>
    </location>
</feature>
<keyword evidence="2 7" id="KW-0812">Transmembrane</keyword>
<keyword evidence="4 7" id="KW-1133">Transmembrane helix</keyword>
<dbReference type="STRING" id="927664.SAMN05421780_10291"/>
<proteinExistence type="predicted"/>
<dbReference type="GO" id="GO:0016020">
    <property type="term" value="C:membrane"/>
    <property type="evidence" value="ECO:0007669"/>
    <property type="project" value="UniProtKB-SubCell"/>
</dbReference>
<keyword evidence="5 7" id="KW-0472">Membrane</keyword>
<dbReference type="SMART" id="SM00331">
    <property type="entry name" value="PP2C_SIG"/>
    <property type="match status" value="1"/>
</dbReference>
<dbReference type="InterPro" id="IPR029095">
    <property type="entry name" value="NarX-like_N"/>
</dbReference>
<dbReference type="Pfam" id="PF13675">
    <property type="entry name" value="PilJ"/>
    <property type="match status" value="1"/>
</dbReference>
<evidence type="ECO:0000256" key="4">
    <source>
        <dbReference type="ARBA" id="ARBA00022989"/>
    </source>
</evidence>
<keyword evidence="10" id="KW-1185">Reference proteome</keyword>
<gene>
    <name evidence="9" type="ORF">SAMN05421780_10291</name>
</gene>
<evidence type="ECO:0000259" key="8">
    <source>
        <dbReference type="SMART" id="SM00331"/>
    </source>
</evidence>
<accession>A0A1I1F8H2</accession>
<dbReference type="AlphaFoldDB" id="A0A1I1F8H2"/>
<dbReference type="InterPro" id="IPR036457">
    <property type="entry name" value="PPM-type-like_dom_sf"/>
</dbReference>
<evidence type="ECO:0000313" key="10">
    <source>
        <dbReference type="Proteomes" id="UP000199514"/>
    </source>
</evidence>
<reference evidence="9 10" key="1">
    <citation type="submission" date="2016-10" db="EMBL/GenBank/DDBJ databases">
        <authorList>
            <person name="de Groot N.N."/>
        </authorList>
    </citation>
    <scope>NUCLEOTIDE SEQUENCE [LARGE SCALE GENOMIC DNA]</scope>
    <source>
        <strain evidence="9 10">DSM 6793</strain>
    </source>
</reference>
<dbReference type="PANTHER" id="PTHR43156">
    <property type="entry name" value="STAGE II SPORULATION PROTEIN E-RELATED"/>
    <property type="match status" value="1"/>
</dbReference>
<dbReference type="Gene3D" id="3.60.40.10">
    <property type="entry name" value="PPM-type phosphatase domain"/>
    <property type="match status" value="1"/>
</dbReference>
<dbReference type="InterPro" id="IPR001932">
    <property type="entry name" value="PPM-type_phosphatase-like_dom"/>
</dbReference>
<organism evidence="9 10">
    <name type="scientific">Flexibacter flexilis DSM 6793</name>
    <dbReference type="NCBI Taxonomy" id="927664"/>
    <lineage>
        <taxon>Bacteria</taxon>
        <taxon>Pseudomonadati</taxon>
        <taxon>Bacteroidota</taxon>
        <taxon>Cytophagia</taxon>
        <taxon>Cytophagales</taxon>
        <taxon>Flexibacteraceae</taxon>
        <taxon>Flexibacter</taxon>
    </lineage>
</organism>
<evidence type="ECO:0000313" key="9">
    <source>
        <dbReference type="EMBL" id="SFB95584.1"/>
    </source>
</evidence>
<feature type="coiled-coil region" evidence="6">
    <location>
        <begin position="67"/>
        <end position="94"/>
    </location>
</feature>
<dbReference type="PANTHER" id="PTHR43156:SF9">
    <property type="entry name" value="HAMP DOMAIN-CONTAINING PROTEIN"/>
    <property type="match status" value="1"/>
</dbReference>
<keyword evidence="6" id="KW-0175">Coiled coil</keyword>
<dbReference type="Pfam" id="PF07228">
    <property type="entry name" value="SpoIIE"/>
    <property type="match status" value="1"/>
</dbReference>
<dbReference type="Proteomes" id="UP000199514">
    <property type="component" value="Unassembled WGS sequence"/>
</dbReference>
<comment type="subcellular location">
    <subcellularLocation>
        <location evidence="1">Membrane</location>
        <topology evidence="1">Multi-pass membrane protein</topology>
    </subcellularLocation>
</comment>
<evidence type="ECO:0000256" key="6">
    <source>
        <dbReference type="SAM" id="Coils"/>
    </source>
</evidence>
<evidence type="ECO:0000256" key="7">
    <source>
        <dbReference type="SAM" id="Phobius"/>
    </source>
</evidence>
<dbReference type="RefSeq" id="WP_091508154.1">
    <property type="nucleotide sequence ID" value="NZ_FOLE01000002.1"/>
</dbReference>
<evidence type="ECO:0000256" key="5">
    <source>
        <dbReference type="ARBA" id="ARBA00023136"/>
    </source>
</evidence>
<dbReference type="EMBL" id="FOLE01000002">
    <property type="protein sequence ID" value="SFB95584.1"/>
    <property type="molecule type" value="Genomic_DNA"/>
</dbReference>
<dbReference type="GO" id="GO:0016791">
    <property type="term" value="F:phosphatase activity"/>
    <property type="evidence" value="ECO:0007669"/>
    <property type="project" value="TreeGrafter"/>
</dbReference>
<protein>
    <submittedName>
        <fullName evidence="9">Serine phosphatase RsbU, regulator of sigma subunit</fullName>
    </submittedName>
</protein>
<dbReference type="OrthoDB" id="9763484at2"/>
<keyword evidence="3" id="KW-0378">Hydrolase</keyword>